<keyword evidence="6" id="KW-1185">Reference proteome</keyword>
<dbReference type="InterPro" id="IPR036390">
    <property type="entry name" value="WH_DNA-bd_sf"/>
</dbReference>
<dbReference type="CDD" id="cd07323">
    <property type="entry name" value="LAM"/>
    <property type="match status" value="1"/>
</dbReference>
<feature type="region of interest" description="Disordered" evidence="3">
    <location>
        <begin position="664"/>
        <end position="770"/>
    </location>
</feature>
<dbReference type="GO" id="GO:0003723">
    <property type="term" value="F:RNA binding"/>
    <property type="evidence" value="ECO:0007669"/>
    <property type="project" value="UniProtKB-UniRule"/>
</dbReference>
<dbReference type="GO" id="GO:0005829">
    <property type="term" value="C:cytosol"/>
    <property type="evidence" value="ECO:0007669"/>
    <property type="project" value="TreeGrafter"/>
</dbReference>
<feature type="region of interest" description="Disordered" evidence="3">
    <location>
        <begin position="905"/>
        <end position="961"/>
    </location>
</feature>
<evidence type="ECO:0000313" key="6">
    <source>
        <dbReference type="Proteomes" id="UP000736335"/>
    </source>
</evidence>
<dbReference type="InterPro" id="IPR045180">
    <property type="entry name" value="La_dom_prot"/>
</dbReference>
<dbReference type="AlphaFoldDB" id="A0A9P6HKA5"/>
<dbReference type="InterPro" id="IPR006630">
    <property type="entry name" value="La_HTH"/>
</dbReference>
<proteinExistence type="predicted"/>
<feature type="compositionally biased region" description="Pro residues" evidence="3">
    <location>
        <begin position="906"/>
        <end position="921"/>
    </location>
</feature>
<feature type="region of interest" description="Disordered" evidence="3">
    <location>
        <begin position="1"/>
        <end position="349"/>
    </location>
</feature>
<accession>A0A9P6HKA5</accession>
<feature type="region of interest" description="Disordered" evidence="3">
    <location>
        <begin position="368"/>
        <end position="480"/>
    </location>
</feature>
<feature type="compositionally biased region" description="Pro residues" evidence="3">
    <location>
        <begin position="748"/>
        <end position="759"/>
    </location>
</feature>
<organism evidence="5 6">
    <name type="scientific">Thelephora terrestris</name>
    <dbReference type="NCBI Taxonomy" id="56493"/>
    <lineage>
        <taxon>Eukaryota</taxon>
        <taxon>Fungi</taxon>
        <taxon>Dikarya</taxon>
        <taxon>Basidiomycota</taxon>
        <taxon>Agaricomycotina</taxon>
        <taxon>Agaricomycetes</taxon>
        <taxon>Thelephorales</taxon>
        <taxon>Thelephoraceae</taxon>
        <taxon>Thelephora</taxon>
    </lineage>
</organism>
<evidence type="ECO:0000256" key="1">
    <source>
        <dbReference type="ARBA" id="ARBA00022884"/>
    </source>
</evidence>
<feature type="compositionally biased region" description="Polar residues" evidence="3">
    <location>
        <begin position="1"/>
        <end position="11"/>
    </location>
</feature>
<dbReference type="SMART" id="SM00715">
    <property type="entry name" value="LA"/>
    <property type="match status" value="1"/>
</dbReference>
<evidence type="ECO:0000313" key="5">
    <source>
        <dbReference type="EMBL" id="KAF9788604.1"/>
    </source>
</evidence>
<dbReference type="InterPro" id="IPR036388">
    <property type="entry name" value="WH-like_DNA-bd_sf"/>
</dbReference>
<feature type="compositionally biased region" description="Polar residues" evidence="3">
    <location>
        <begin position="380"/>
        <end position="391"/>
    </location>
</feature>
<evidence type="ECO:0000259" key="4">
    <source>
        <dbReference type="PROSITE" id="PS50961"/>
    </source>
</evidence>
<dbReference type="PANTHER" id="PTHR22792">
    <property type="entry name" value="LUPUS LA PROTEIN-RELATED"/>
    <property type="match status" value="1"/>
</dbReference>
<feature type="compositionally biased region" description="Polar residues" evidence="3">
    <location>
        <begin position="133"/>
        <end position="145"/>
    </location>
</feature>
<reference evidence="5" key="1">
    <citation type="journal article" date="2020" name="Nat. Commun.">
        <title>Large-scale genome sequencing of mycorrhizal fungi provides insights into the early evolution of symbiotic traits.</title>
        <authorList>
            <person name="Miyauchi S."/>
            <person name="Kiss E."/>
            <person name="Kuo A."/>
            <person name="Drula E."/>
            <person name="Kohler A."/>
            <person name="Sanchez-Garcia M."/>
            <person name="Morin E."/>
            <person name="Andreopoulos B."/>
            <person name="Barry K.W."/>
            <person name="Bonito G."/>
            <person name="Buee M."/>
            <person name="Carver A."/>
            <person name="Chen C."/>
            <person name="Cichocki N."/>
            <person name="Clum A."/>
            <person name="Culley D."/>
            <person name="Crous P.W."/>
            <person name="Fauchery L."/>
            <person name="Girlanda M."/>
            <person name="Hayes R.D."/>
            <person name="Keri Z."/>
            <person name="LaButti K."/>
            <person name="Lipzen A."/>
            <person name="Lombard V."/>
            <person name="Magnuson J."/>
            <person name="Maillard F."/>
            <person name="Murat C."/>
            <person name="Nolan M."/>
            <person name="Ohm R.A."/>
            <person name="Pangilinan J."/>
            <person name="Pereira M.F."/>
            <person name="Perotto S."/>
            <person name="Peter M."/>
            <person name="Pfister S."/>
            <person name="Riley R."/>
            <person name="Sitrit Y."/>
            <person name="Stielow J.B."/>
            <person name="Szollosi G."/>
            <person name="Zifcakova L."/>
            <person name="Stursova M."/>
            <person name="Spatafora J.W."/>
            <person name="Tedersoo L."/>
            <person name="Vaario L.M."/>
            <person name="Yamada A."/>
            <person name="Yan M."/>
            <person name="Wang P."/>
            <person name="Xu J."/>
            <person name="Bruns T."/>
            <person name="Baldrian P."/>
            <person name="Vilgalys R."/>
            <person name="Dunand C."/>
            <person name="Henrissat B."/>
            <person name="Grigoriev I.V."/>
            <person name="Hibbett D."/>
            <person name="Nagy L.G."/>
            <person name="Martin F.M."/>
        </authorList>
    </citation>
    <scope>NUCLEOTIDE SEQUENCE</scope>
    <source>
        <strain evidence="5">UH-Tt-Lm1</strain>
    </source>
</reference>
<dbReference type="GO" id="GO:0010494">
    <property type="term" value="C:cytoplasmic stress granule"/>
    <property type="evidence" value="ECO:0007669"/>
    <property type="project" value="TreeGrafter"/>
</dbReference>
<feature type="compositionally biased region" description="Gly residues" evidence="3">
    <location>
        <begin position="718"/>
        <end position="727"/>
    </location>
</feature>
<dbReference type="Pfam" id="PF05383">
    <property type="entry name" value="La"/>
    <property type="match status" value="1"/>
</dbReference>
<feature type="compositionally biased region" description="Polar residues" evidence="3">
    <location>
        <begin position="434"/>
        <end position="457"/>
    </location>
</feature>
<feature type="compositionally biased region" description="Low complexity" evidence="3">
    <location>
        <begin position="276"/>
        <end position="301"/>
    </location>
</feature>
<dbReference type="PANTHER" id="PTHR22792:SF132">
    <property type="entry name" value="LA-RELATED PROTEIN 1"/>
    <property type="match status" value="1"/>
</dbReference>
<dbReference type="PROSITE" id="PS50961">
    <property type="entry name" value="HTH_LA"/>
    <property type="match status" value="1"/>
</dbReference>
<dbReference type="Proteomes" id="UP000736335">
    <property type="component" value="Unassembled WGS sequence"/>
</dbReference>
<dbReference type="Gene3D" id="1.10.10.10">
    <property type="entry name" value="Winged helix-like DNA-binding domain superfamily/Winged helix DNA-binding domain"/>
    <property type="match status" value="1"/>
</dbReference>
<dbReference type="OrthoDB" id="340227at2759"/>
<feature type="domain" description="HTH La-type RNA-binding" evidence="4">
    <location>
        <begin position="817"/>
        <end position="910"/>
    </location>
</feature>
<feature type="compositionally biased region" description="Polar residues" evidence="3">
    <location>
        <begin position="66"/>
        <end position="98"/>
    </location>
</feature>
<comment type="caution">
    <text evidence="5">The sequence shown here is derived from an EMBL/GenBank/DDBJ whole genome shotgun (WGS) entry which is preliminary data.</text>
</comment>
<feature type="compositionally biased region" description="Polar residues" evidence="3">
    <location>
        <begin position="307"/>
        <end position="323"/>
    </location>
</feature>
<reference evidence="5" key="2">
    <citation type="submission" date="2020-11" db="EMBL/GenBank/DDBJ databases">
        <authorList>
            <consortium name="DOE Joint Genome Institute"/>
            <person name="Kuo A."/>
            <person name="Miyauchi S."/>
            <person name="Kiss E."/>
            <person name="Drula E."/>
            <person name="Kohler A."/>
            <person name="Sanchez-Garcia M."/>
            <person name="Andreopoulos B."/>
            <person name="Barry K.W."/>
            <person name="Bonito G."/>
            <person name="Buee M."/>
            <person name="Carver A."/>
            <person name="Chen C."/>
            <person name="Cichocki N."/>
            <person name="Clum A."/>
            <person name="Culley D."/>
            <person name="Crous P.W."/>
            <person name="Fauchery L."/>
            <person name="Girlanda M."/>
            <person name="Hayes R."/>
            <person name="Keri Z."/>
            <person name="Labutti K."/>
            <person name="Lipzen A."/>
            <person name="Lombard V."/>
            <person name="Magnuson J."/>
            <person name="Maillard F."/>
            <person name="Morin E."/>
            <person name="Murat C."/>
            <person name="Nolan M."/>
            <person name="Ohm R."/>
            <person name="Pangilinan J."/>
            <person name="Pereira M."/>
            <person name="Perotto S."/>
            <person name="Peter M."/>
            <person name="Riley R."/>
            <person name="Sitrit Y."/>
            <person name="Stielow B."/>
            <person name="Szollosi G."/>
            <person name="Zifcakova L."/>
            <person name="Stursova M."/>
            <person name="Spatafora J.W."/>
            <person name="Tedersoo L."/>
            <person name="Vaario L.-M."/>
            <person name="Yamada A."/>
            <person name="Yan M."/>
            <person name="Wang P."/>
            <person name="Xu J."/>
            <person name="Bruns T."/>
            <person name="Baldrian P."/>
            <person name="Vilgalys R."/>
            <person name="Henrissat B."/>
            <person name="Grigoriev I.V."/>
            <person name="Hibbett D."/>
            <person name="Nagy L.G."/>
            <person name="Martin F.M."/>
        </authorList>
    </citation>
    <scope>NUCLEOTIDE SEQUENCE</scope>
    <source>
        <strain evidence="5">UH-Tt-Lm1</strain>
    </source>
</reference>
<dbReference type="SUPFAM" id="SSF46785">
    <property type="entry name" value="Winged helix' DNA-binding domain"/>
    <property type="match status" value="1"/>
</dbReference>
<dbReference type="EMBL" id="WIUZ02000004">
    <property type="protein sequence ID" value="KAF9788604.1"/>
    <property type="molecule type" value="Genomic_DNA"/>
</dbReference>
<evidence type="ECO:0000256" key="3">
    <source>
        <dbReference type="SAM" id="MobiDB-lite"/>
    </source>
</evidence>
<evidence type="ECO:0000256" key="2">
    <source>
        <dbReference type="PROSITE-ProRule" id="PRU00332"/>
    </source>
</evidence>
<gene>
    <name evidence="5" type="ORF">BJ322DRAFT_1049948</name>
</gene>
<feature type="compositionally biased region" description="Basic and acidic residues" evidence="3">
    <location>
        <begin position="664"/>
        <end position="690"/>
    </location>
</feature>
<protein>
    <recommendedName>
        <fullName evidence="4">HTH La-type RNA-binding domain-containing protein</fullName>
    </recommendedName>
</protein>
<feature type="compositionally biased region" description="Acidic residues" evidence="3">
    <location>
        <begin position="926"/>
        <end position="942"/>
    </location>
</feature>
<keyword evidence="1 2" id="KW-0694">RNA-binding</keyword>
<sequence>MVTQPQSSSTKPAPLSYADRARNHSKNEGFVPKPAVNGVSANSLSPASTPGSSKTAAAIKVPSPSPKHQTNLSATTMRQPSTSNSSARSTEISSTLSVNGHPPTMNGHPSPALEVITPSRPPVNVWELRKEQMAQSQATQRTSTVPPAKDPPPSLASQLDRDSNASSGSRDVAVSLRPAPSTNGASAAAAETDDPFVVKPRTSQPLNPISPAEDKESWPEVGSSITSNNGKERVERAAKPPQDSLKKEKRRWVPVPPELQPTADAHHPRRHRPNPRNRSQPRNNDNSANASSGSGEISQRSSRPHSVRTSASHSRVSSRTGSVHASPRFNPANRSLYDTPEVPPIPYPEALQDSRYLHSNPPVDNSMNNPYAYSYPPVEGSSTGSPSQHYYSGSAGYENHPLPHPAPHIAGPPHFHHVPHYQDSQLGSGHEYPNLSQPTPHRPSDSTMSFDPLQSTRDPGENRMPLPTMLSRPPPPEHSAAVDGYRDLTVALSAISLDPPLVFGRIRPQASEESTNPTAPSLELVVNTSDESTGNLSFEPRLPPFTVGVSQKGSVVNGKGNKHRNAHKKGDLVSGGNSNIGGIVDRTNPGATLQFGSFPPLDITTGSTSEPGGALGQVAPVELESLKSDTGDEWQVRDFGYGFGHMSGMRNAAAVVREEIHAREQRRAYERRQREEEERRQKEEQDRESSEASQDLPRRGSLNGGYERGAYPTRRGRGLNGGYGRGYGRTFSRGGYNQYPRQELQYSPTPPAQFSPLPPHASHGYSPDQSVYFLPPPPPPPTNFGYHPGGYEVYQYSSFPPPPPLFPPVPHPVSQLPFPLDPTRYYLLGQLEYYLSPQNMAQDFYLRQQMNPEGWISIPLLASFNRIRQLTPDPELVRDVLTLSSSAEVSGDWVRMGGNQWTQFVLPPPTPSASQPTPPEPMFQESVEDEGNVEEEDDDDVEFVISQEHGNSSWTSERHLA</sequence>
<feature type="region of interest" description="Disordered" evidence="3">
    <location>
        <begin position="549"/>
        <end position="574"/>
    </location>
</feature>
<dbReference type="GO" id="GO:0045727">
    <property type="term" value="P:positive regulation of translation"/>
    <property type="evidence" value="ECO:0007669"/>
    <property type="project" value="TreeGrafter"/>
</dbReference>
<name>A0A9P6HKA5_9AGAM</name>
<feature type="compositionally biased region" description="Polar residues" evidence="3">
    <location>
        <begin position="39"/>
        <end position="55"/>
    </location>
</feature>